<dbReference type="VEuPathDB" id="MicrosporidiaDB:A0H76_2722"/>
<comment type="caution">
    <text evidence="2">The sequence shown here is derived from an EMBL/GenBank/DDBJ whole genome shotgun (WGS) entry which is preliminary data.</text>
</comment>
<proteinExistence type="predicted"/>
<gene>
    <name evidence="2" type="ORF">A0H76_2722</name>
</gene>
<evidence type="ECO:0000313" key="2">
    <source>
        <dbReference type="EMBL" id="ORD99909.1"/>
    </source>
</evidence>
<dbReference type="AlphaFoldDB" id="A0A1X0QJG4"/>
<evidence type="ECO:0000313" key="3">
    <source>
        <dbReference type="Proteomes" id="UP000192501"/>
    </source>
</evidence>
<feature type="transmembrane region" description="Helical" evidence="1">
    <location>
        <begin position="296"/>
        <end position="313"/>
    </location>
</feature>
<keyword evidence="1" id="KW-1133">Transmembrane helix</keyword>
<keyword evidence="1" id="KW-0812">Transmembrane</keyword>
<keyword evidence="1" id="KW-0472">Membrane</keyword>
<sequence length="373" mass="44744">MESINFSELEVISRINEYERDLFFSKLEGKFDRFINFIDSNIYILEENNLNELIINEILILRRIINRFNKNSGFIFPSDYKKYINDQLKRVGEKLFEIEYSKLINFRTYENVDRITYLLTKLFPIKLVKEHLIESKYPNDVTKIREEKNRVEFFRYEMFNNMKNDIPLTDEIFTDEYSYKKIKVESMSELNIDNTEDNLFVIRYKRRIFKFKKFHIYVDSDIEIGDHNKNFRFVNFNIIKVDKRLSYKIETTKEFDMLRSFYKYKLKEEINSANELVVVNSLNSNNLPTNLSDKNWLYLSVSLGSLGTFFLNFNKAHNSGVLFMFVSILFGLYSIFLRLDNNSLHISGDFSEMPVLLMGIFLLTLLVIFYSQF</sequence>
<organism evidence="2 3">
    <name type="scientific">Hepatospora eriocheir</name>
    <dbReference type="NCBI Taxonomy" id="1081669"/>
    <lineage>
        <taxon>Eukaryota</taxon>
        <taxon>Fungi</taxon>
        <taxon>Fungi incertae sedis</taxon>
        <taxon>Microsporidia</taxon>
        <taxon>Hepatosporidae</taxon>
        <taxon>Hepatospora</taxon>
    </lineage>
</organism>
<feature type="transmembrane region" description="Helical" evidence="1">
    <location>
        <begin position="320"/>
        <end position="339"/>
    </location>
</feature>
<dbReference type="VEuPathDB" id="MicrosporidiaDB:HERIO_1371"/>
<dbReference type="EMBL" id="LTAI01000092">
    <property type="protein sequence ID" value="ORD99909.1"/>
    <property type="molecule type" value="Genomic_DNA"/>
</dbReference>
<feature type="transmembrane region" description="Helical" evidence="1">
    <location>
        <begin position="351"/>
        <end position="370"/>
    </location>
</feature>
<accession>A0A1X0QJG4</accession>
<evidence type="ECO:0000256" key="1">
    <source>
        <dbReference type="SAM" id="Phobius"/>
    </source>
</evidence>
<protein>
    <submittedName>
        <fullName evidence="2">Uncharacterized protein</fullName>
    </submittedName>
</protein>
<reference evidence="2 3" key="1">
    <citation type="journal article" date="2017" name="Environ. Microbiol.">
        <title>Decay of the glycolytic pathway and adaptation to intranuclear parasitism within Enterocytozoonidae microsporidia.</title>
        <authorList>
            <person name="Wiredu Boakye D."/>
            <person name="Jaroenlak P."/>
            <person name="Prachumwat A."/>
            <person name="Williams T.A."/>
            <person name="Bateman K.S."/>
            <person name="Itsathitphaisarn O."/>
            <person name="Sritunyalucksana K."/>
            <person name="Paszkiewicz K.H."/>
            <person name="Moore K.A."/>
            <person name="Stentiford G.D."/>
            <person name="Williams B.A."/>
        </authorList>
    </citation>
    <scope>NUCLEOTIDE SEQUENCE [LARGE SCALE GENOMIC DNA]</scope>
    <source>
        <strain evidence="3">canceri</strain>
    </source>
</reference>
<dbReference type="Proteomes" id="UP000192501">
    <property type="component" value="Unassembled WGS sequence"/>
</dbReference>
<name>A0A1X0QJG4_9MICR</name>